<proteinExistence type="predicted"/>
<feature type="domain" description="SHOCT" evidence="2">
    <location>
        <begin position="160"/>
        <end position="187"/>
    </location>
</feature>
<dbReference type="Pfam" id="PF09851">
    <property type="entry name" value="SHOCT"/>
    <property type="match status" value="1"/>
</dbReference>
<evidence type="ECO:0000259" key="3">
    <source>
        <dbReference type="Pfam" id="PF14470"/>
    </source>
</evidence>
<dbReference type="EMBL" id="WBMR01000037">
    <property type="protein sequence ID" value="KAB2381562.1"/>
    <property type="molecule type" value="Genomic_DNA"/>
</dbReference>
<name>A0A6L3VUM6_9ACTN</name>
<feature type="domain" description="YokE-like PH" evidence="3">
    <location>
        <begin position="36"/>
        <end position="123"/>
    </location>
</feature>
<dbReference type="InterPro" id="IPR039519">
    <property type="entry name" value="YokE-like_PH"/>
</dbReference>
<evidence type="ECO:0000256" key="1">
    <source>
        <dbReference type="SAM" id="MobiDB-lite"/>
    </source>
</evidence>
<dbReference type="Proteomes" id="UP000483004">
    <property type="component" value="Unassembled WGS sequence"/>
</dbReference>
<evidence type="ECO:0000313" key="5">
    <source>
        <dbReference type="Proteomes" id="UP000483004"/>
    </source>
</evidence>
<keyword evidence="5" id="KW-1185">Reference proteome</keyword>
<dbReference type="AlphaFoldDB" id="A0A6L3VUM6"/>
<protein>
    <submittedName>
        <fullName evidence="4">PH domain-containing protein</fullName>
    </submittedName>
</protein>
<evidence type="ECO:0000259" key="2">
    <source>
        <dbReference type="Pfam" id="PF09851"/>
    </source>
</evidence>
<evidence type="ECO:0000313" key="4">
    <source>
        <dbReference type="EMBL" id="KAB2381562.1"/>
    </source>
</evidence>
<organism evidence="4 5">
    <name type="scientific">Actinomadura montaniterrae</name>
    <dbReference type="NCBI Taxonomy" id="1803903"/>
    <lineage>
        <taxon>Bacteria</taxon>
        <taxon>Bacillati</taxon>
        <taxon>Actinomycetota</taxon>
        <taxon>Actinomycetes</taxon>
        <taxon>Streptosporangiales</taxon>
        <taxon>Thermomonosporaceae</taxon>
        <taxon>Actinomadura</taxon>
    </lineage>
</organism>
<comment type="caution">
    <text evidence="4">The sequence shown here is derived from an EMBL/GenBank/DDBJ whole genome shotgun (WGS) entry which is preliminary data.</text>
</comment>
<dbReference type="OrthoDB" id="5996503at2"/>
<accession>A0A6L3VUM6</accession>
<gene>
    <name evidence="4" type="ORF">F9B16_15705</name>
</gene>
<sequence>MADEPLRADIQSAADRMDNKLGAKREIRKLVEYLWQGETVRHMVSGTYGGGTGLVVLTDRRLLFVKDGWVSKTTEDFPLDKISSVQWSSGPLTGKMTVFASGNKAEIINVGKQGGKVIADTIRERLASGPAYPPTAPVQQAPAAPAPAQPQQMTQDEAFAALRQLGELRDAGIVTPEEFEAKKKELLNRI</sequence>
<feature type="region of interest" description="Disordered" evidence="1">
    <location>
        <begin position="128"/>
        <end position="153"/>
    </location>
</feature>
<dbReference type="Pfam" id="PF14470">
    <property type="entry name" value="bPH_3"/>
    <property type="match status" value="1"/>
</dbReference>
<dbReference type="InterPro" id="IPR018649">
    <property type="entry name" value="SHOCT"/>
</dbReference>
<reference evidence="4 5" key="1">
    <citation type="submission" date="2019-09" db="EMBL/GenBank/DDBJ databases">
        <title>Actinomadura physcomitrii sp. nov., a novel actinomycete isolated from moss [Physcomitrium sphaericum (Ludw) Fuernr].</title>
        <authorList>
            <person name="Liu C."/>
            <person name="Zhuang X."/>
        </authorList>
    </citation>
    <scope>NUCLEOTIDE SEQUENCE [LARGE SCALE GENOMIC DNA]</scope>
    <source>
        <strain evidence="4 5">CYP1-1B</strain>
    </source>
</reference>
<dbReference type="RefSeq" id="WP_151540809.1">
    <property type="nucleotide sequence ID" value="NZ_WBMR01000037.1"/>
</dbReference>